<evidence type="ECO:0000313" key="4">
    <source>
        <dbReference type="EMBL" id="GAK50760.1"/>
    </source>
</evidence>
<protein>
    <submittedName>
        <fullName evidence="4">Tagatose-1,6-bisphosphate aldolase gaty</fullName>
    </submittedName>
</protein>
<dbReference type="GO" id="GO:0008270">
    <property type="term" value="F:zinc ion binding"/>
    <property type="evidence" value="ECO:0007669"/>
    <property type="project" value="InterPro"/>
</dbReference>
<feature type="binding site" evidence="3">
    <location>
        <position position="183"/>
    </location>
    <ligand>
        <name>Zn(2+)</name>
        <dbReference type="ChEBI" id="CHEBI:29105"/>
        <label>1</label>
        <note>catalytic</note>
    </ligand>
</feature>
<dbReference type="Gene3D" id="3.20.20.70">
    <property type="entry name" value="Aldolase class I"/>
    <property type="match status" value="1"/>
</dbReference>
<organism evidence="4">
    <name type="scientific">Candidatus Moduliflexus flocculans</name>
    <dbReference type="NCBI Taxonomy" id="1499966"/>
    <lineage>
        <taxon>Bacteria</taxon>
        <taxon>Candidatus Moduliflexota</taxon>
        <taxon>Candidatus Moduliflexia</taxon>
        <taxon>Candidatus Moduliflexales</taxon>
        <taxon>Candidatus Moduliflexaceae</taxon>
    </lineage>
</organism>
<dbReference type="PANTHER" id="PTHR30304:SF0">
    <property type="entry name" value="D-TAGATOSE-1,6-BISPHOSPHATE ALDOLASE SUBUNIT GATY-RELATED"/>
    <property type="match status" value="1"/>
</dbReference>
<keyword evidence="3" id="KW-0862">Zinc</keyword>
<dbReference type="InterPro" id="IPR013785">
    <property type="entry name" value="Aldolase_TIM"/>
</dbReference>
<feature type="binding site" evidence="3">
    <location>
        <position position="134"/>
    </location>
    <ligand>
        <name>Zn(2+)</name>
        <dbReference type="ChEBI" id="CHEBI:29105"/>
        <label>2</label>
    </ligand>
</feature>
<dbReference type="PANTHER" id="PTHR30304">
    <property type="entry name" value="D-TAGATOSE-1,6-BISPHOSPHATE ALDOLASE"/>
    <property type="match status" value="1"/>
</dbReference>
<dbReference type="HOGENOM" id="CLU_040088_1_0_0"/>
<dbReference type="AlphaFoldDB" id="A0A0S6VTA8"/>
<dbReference type="GO" id="GO:0016832">
    <property type="term" value="F:aldehyde-lyase activity"/>
    <property type="evidence" value="ECO:0007669"/>
    <property type="project" value="InterPro"/>
</dbReference>
<feature type="binding site" evidence="2">
    <location>
        <begin position="212"/>
        <end position="214"/>
    </location>
    <ligand>
        <name>dihydroxyacetone phosphate</name>
        <dbReference type="ChEBI" id="CHEBI:57642"/>
    </ligand>
</feature>
<evidence type="ECO:0000256" key="2">
    <source>
        <dbReference type="PIRSR" id="PIRSR001359-2"/>
    </source>
</evidence>
<keyword evidence="3" id="KW-0479">Metal-binding</keyword>
<feature type="binding site" evidence="3">
    <location>
        <position position="104"/>
    </location>
    <ligand>
        <name>Zn(2+)</name>
        <dbReference type="ChEBI" id="CHEBI:29105"/>
        <label>2</label>
    </ligand>
</feature>
<dbReference type="NCBIfam" id="TIGR00167">
    <property type="entry name" value="cbbA"/>
    <property type="match status" value="1"/>
</dbReference>
<dbReference type="InterPro" id="IPR050246">
    <property type="entry name" value="Class_II_FBP_aldolase"/>
</dbReference>
<proteinExistence type="predicted"/>
<dbReference type="STRING" id="1499966.U14_02001"/>
<evidence type="ECO:0000313" key="5">
    <source>
        <dbReference type="Proteomes" id="UP000030700"/>
    </source>
</evidence>
<accession>A0A0S6VTA8</accession>
<feature type="binding site" evidence="2">
    <location>
        <position position="184"/>
    </location>
    <ligand>
        <name>dihydroxyacetone phosphate</name>
        <dbReference type="ChEBI" id="CHEBI:57642"/>
    </ligand>
</feature>
<evidence type="ECO:0000256" key="3">
    <source>
        <dbReference type="PIRSR" id="PIRSR001359-3"/>
    </source>
</evidence>
<gene>
    <name evidence="4" type="ORF">U14_02001</name>
</gene>
<dbReference type="Proteomes" id="UP000030700">
    <property type="component" value="Unassembled WGS sequence"/>
</dbReference>
<dbReference type="CDD" id="cd00947">
    <property type="entry name" value="TBP_aldolase_IIB"/>
    <property type="match status" value="1"/>
</dbReference>
<feature type="active site" description="Proton donor" evidence="1">
    <location>
        <position position="82"/>
    </location>
</feature>
<feature type="binding site" evidence="2">
    <location>
        <begin position="233"/>
        <end position="236"/>
    </location>
    <ligand>
        <name>dihydroxyacetone phosphate</name>
        <dbReference type="ChEBI" id="CHEBI:57642"/>
    </ligand>
</feature>
<dbReference type="InterPro" id="IPR000771">
    <property type="entry name" value="FBA_II"/>
</dbReference>
<dbReference type="PIRSF" id="PIRSF001359">
    <property type="entry name" value="F_bP_aldolase_II"/>
    <property type="match status" value="1"/>
</dbReference>
<reference evidence="4" key="1">
    <citation type="journal article" date="2015" name="PeerJ">
        <title>First genomic representation of candidate bacterial phylum KSB3 points to enhanced environmental sensing as a trigger of wastewater bulking.</title>
        <authorList>
            <person name="Sekiguchi Y."/>
            <person name="Ohashi A."/>
            <person name="Parks D.H."/>
            <person name="Yamauchi T."/>
            <person name="Tyson G.W."/>
            <person name="Hugenholtz P."/>
        </authorList>
    </citation>
    <scope>NUCLEOTIDE SEQUENCE [LARGE SCALE GENOMIC DNA]</scope>
</reference>
<dbReference type="EMBL" id="DF820456">
    <property type="protein sequence ID" value="GAK50760.1"/>
    <property type="molecule type" value="Genomic_DNA"/>
</dbReference>
<sequence length="289" mass="32052">MAIVTLKDALQKAEEGQYGIGMFNVINIETINSVLNAAEESASPVIMSYPEVDWRYVDADLVTKNMVEKARSARVPVVLHYDHGHNLDFMQKLLDLGWTSLMIDESKRPLEENIAITSKVVEMAKKYGASVEAELGHVPFDEGGHGNDLQADIESLYTKVDEAVYFVQKTGVDALAVSIGTVHGEFKSTPKLNLGRLQELQASLPIPMVLHGGSGLSDQDFRNCIARGIRKINVFTEIMLTPATVIKTRLAKEPGWKMSYTELMDICLLSMKDAIKRNMDVFMSSGKAW</sequence>
<keyword evidence="5" id="KW-1185">Reference proteome</keyword>
<dbReference type="GO" id="GO:0005975">
    <property type="term" value="P:carbohydrate metabolic process"/>
    <property type="evidence" value="ECO:0007669"/>
    <property type="project" value="InterPro"/>
</dbReference>
<dbReference type="SUPFAM" id="SSF51569">
    <property type="entry name" value="Aldolase"/>
    <property type="match status" value="1"/>
</dbReference>
<feature type="binding site" evidence="3">
    <location>
        <position position="83"/>
    </location>
    <ligand>
        <name>Zn(2+)</name>
        <dbReference type="ChEBI" id="CHEBI:29105"/>
        <label>1</label>
        <note>catalytic</note>
    </ligand>
</feature>
<feature type="binding site" evidence="3">
    <location>
        <position position="211"/>
    </location>
    <ligand>
        <name>Zn(2+)</name>
        <dbReference type="ChEBI" id="CHEBI:29105"/>
        <label>1</label>
        <note>catalytic</note>
    </ligand>
</feature>
<dbReference type="Pfam" id="PF01116">
    <property type="entry name" value="F_bP_aldolase"/>
    <property type="match status" value="1"/>
</dbReference>
<evidence type="ECO:0000256" key="1">
    <source>
        <dbReference type="PIRSR" id="PIRSR001359-1"/>
    </source>
</evidence>
<name>A0A0S6VTA8_9BACT</name>
<comment type="cofactor">
    <cofactor evidence="3">
        <name>Zn(2+)</name>
        <dbReference type="ChEBI" id="CHEBI:29105"/>
    </cofactor>
    <text evidence="3">Binds 2 Zn(2+) ions per subunit. One is catalytic and the other provides a structural contribution.</text>
</comment>